<dbReference type="InterPro" id="IPR009057">
    <property type="entry name" value="Homeodomain-like_sf"/>
</dbReference>
<dbReference type="SUPFAM" id="SSF46689">
    <property type="entry name" value="Homeodomain-like"/>
    <property type="match status" value="1"/>
</dbReference>
<dbReference type="AlphaFoldDB" id="W9E511"/>
<dbReference type="InterPro" id="IPR004111">
    <property type="entry name" value="Repressor_TetR_C"/>
</dbReference>
<reference evidence="6 7" key="1">
    <citation type="submission" date="2013-08" db="EMBL/GenBank/DDBJ databases">
        <authorList>
            <consortium name="DOE Joint Genome Institute"/>
            <person name="Eisen J."/>
            <person name="Huntemann M."/>
            <person name="Han J."/>
            <person name="Chen A."/>
            <person name="Kyrpides N."/>
            <person name="Mavromatis K."/>
            <person name="Markowitz V."/>
            <person name="Palaniappan K."/>
            <person name="Ivanova N."/>
            <person name="Schaumberg A."/>
            <person name="Pati A."/>
            <person name="Liolios K."/>
            <person name="Nordberg H.P."/>
            <person name="Cantor M.N."/>
            <person name="Hua S.X."/>
            <person name="Woyke T."/>
        </authorList>
    </citation>
    <scope>NUCLEOTIDE SEQUENCE [LARGE SCALE GENOMIC DNA]</scope>
    <source>
        <strain evidence="6 7">DSM 44927</strain>
    </source>
</reference>
<keyword evidence="1" id="KW-0805">Transcription regulation</keyword>
<evidence type="ECO:0000313" key="6">
    <source>
        <dbReference type="EMBL" id="ETA71106.1"/>
    </source>
</evidence>
<dbReference type="RefSeq" id="WP_063627904.1">
    <property type="nucleotide sequence ID" value="NZ_KI632511.1"/>
</dbReference>
<dbReference type="EMBL" id="AZAN01000001">
    <property type="protein sequence ID" value="ETA71106.1"/>
    <property type="molecule type" value="Genomic_DNA"/>
</dbReference>
<dbReference type="PROSITE" id="PS50977">
    <property type="entry name" value="HTH_TETR_2"/>
    <property type="match status" value="1"/>
</dbReference>
<dbReference type="GO" id="GO:0000976">
    <property type="term" value="F:transcription cis-regulatory region binding"/>
    <property type="evidence" value="ECO:0007669"/>
    <property type="project" value="TreeGrafter"/>
</dbReference>
<comment type="caution">
    <text evidence="6">The sequence shown here is derived from an EMBL/GenBank/DDBJ whole genome shotgun (WGS) entry which is preliminary data.</text>
</comment>
<evidence type="ECO:0000256" key="4">
    <source>
        <dbReference type="PROSITE-ProRule" id="PRU00335"/>
    </source>
</evidence>
<evidence type="ECO:0000259" key="5">
    <source>
        <dbReference type="PROSITE" id="PS50977"/>
    </source>
</evidence>
<gene>
    <name evidence="6" type="ORF">ActroDRAFT_0128</name>
</gene>
<dbReference type="Gene3D" id="1.10.357.10">
    <property type="entry name" value="Tetracycline Repressor, domain 2"/>
    <property type="match status" value="1"/>
</dbReference>
<dbReference type="GO" id="GO:0045892">
    <property type="term" value="P:negative regulation of DNA-templated transcription"/>
    <property type="evidence" value="ECO:0007669"/>
    <property type="project" value="InterPro"/>
</dbReference>
<dbReference type="InterPro" id="IPR036271">
    <property type="entry name" value="Tet_transcr_reg_TetR-rel_C_sf"/>
</dbReference>
<dbReference type="GO" id="GO:0003700">
    <property type="term" value="F:DNA-binding transcription factor activity"/>
    <property type="evidence" value="ECO:0007669"/>
    <property type="project" value="TreeGrafter"/>
</dbReference>
<dbReference type="Pfam" id="PF02909">
    <property type="entry name" value="TetR_C_1"/>
    <property type="match status" value="1"/>
</dbReference>
<evidence type="ECO:0000256" key="2">
    <source>
        <dbReference type="ARBA" id="ARBA00023125"/>
    </source>
</evidence>
<accession>W9E511</accession>
<organism evidence="6 7">
    <name type="scientific">Actinospica robiniae DSM 44927</name>
    <dbReference type="NCBI Taxonomy" id="479430"/>
    <lineage>
        <taxon>Bacteria</taxon>
        <taxon>Bacillati</taxon>
        <taxon>Actinomycetota</taxon>
        <taxon>Actinomycetes</taxon>
        <taxon>Catenulisporales</taxon>
        <taxon>Actinospicaceae</taxon>
        <taxon>Actinospica</taxon>
    </lineage>
</organism>
<keyword evidence="2 4" id="KW-0238">DNA-binding</keyword>
<evidence type="ECO:0000313" key="7">
    <source>
        <dbReference type="Proteomes" id="UP000019485"/>
    </source>
</evidence>
<sequence>MEQIADAATAIADHDGLDAVTMQVVAERLGAAKMALYRYLPGRAELEAVMLDRALGAPDTFGDGEWASALTRWATALYERASQRPWTVELIQRPHLPGPNELGWYEAGLAALQELNLDGREKLDVLAMLAGHVVSIVRQQAAGPAPEEDLAKALAPVLMRNAHAFPLTVAAFSQPSGSEHDDALHFGLARMVAGIEALATARAHPQRRR</sequence>
<keyword evidence="3" id="KW-0804">Transcription</keyword>
<dbReference type="OrthoDB" id="2570341at2"/>
<evidence type="ECO:0000256" key="1">
    <source>
        <dbReference type="ARBA" id="ARBA00023015"/>
    </source>
</evidence>
<protein>
    <submittedName>
        <fullName evidence="6">Transcriptional regulator, tetR family</fullName>
    </submittedName>
</protein>
<feature type="DNA-binding region" description="H-T-H motif" evidence="4">
    <location>
        <begin position="21"/>
        <end position="40"/>
    </location>
</feature>
<dbReference type="HOGENOM" id="CLU_069543_0_1_11"/>
<dbReference type="Pfam" id="PF00440">
    <property type="entry name" value="TetR_N"/>
    <property type="match status" value="1"/>
</dbReference>
<keyword evidence="7" id="KW-1185">Reference proteome</keyword>
<dbReference type="Proteomes" id="UP000019485">
    <property type="component" value="Unassembled WGS sequence"/>
</dbReference>
<feature type="domain" description="HTH tetR-type" evidence="5">
    <location>
        <begin position="1"/>
        <end position="58"/>
    </location>
</feature>
<evidence type="ECO:0000256" key="3">
    <source>
        <dbReference type="ARBA" id="ARBA00023163"/>
    </source>
</evidence>
<dbReference type="PANTHER" id="PTHR30055:SF151">
    <property type="entry name" value="TRANSCRIPTIONAL REGULATORY PROTEIN"/>
    <property type="match status" value="1"/>
</dbReference>
<dbReference type="SUPFAM" id="SSF48498">
    <property type="entry name" value="Tetracyclin repressor-like, C-terminal domain"/>
    <property type="match status" value="1"/>
</dbReference>
<dbReference type="PATRIC" id="fig|479430.3.peg.134"/>
<dbReference type="Gene3D" id="1.10.10.60">
    <property type="entry name" value="Homeodomain-like"/>
    <property type="match status" value="1"/>
</dbReference>
<dbReference type="InterPro" id="IPR050109">
    <property type="entry name" value="HTH-type_TetR-like_transc_reg"/>
</dbReference>
<dbReference type="InterPro" id="IPR001647">
    <property type="entry name" value="HTH_TetR"/>
</dbReference>
<proteinExistence type="predicted"/>
<name>W9E511_9ACTN</name>
<dbReference type="PANTHER" id="PTHR30055">
    <property type="entry name" value="HTH-TYPE TRANSCRIPTIONAL REGULATOR RUTR"/>
    <property type="match status" value="1"/>
</dbReference>